<evidence type="ECO:0000313" key="13">
    <source>
        <dbReference type="Proteomes" id="UP000309340"/>
    </source>
</evidence>
<organism evidence="12 13">
    <name type="scientific">Friedmanniomyces simplex</name>
    <dbReference type="NCBI Taxonomy" id="329884"/>
    <lineage>
        <taxon>Eukaryota</taxon>
        <taxon>Fungi</taxon>
        <taxon>Dikarya</taxon>
        <taxon>Ascomycota</taxon>
        <taxon>Pezizomycotina</taxon>
        <taxon>Dothideomycetes</taxon>
        <taxon>Dothideomycetidae</taxon>
        <taxon>Mycosphaerellales</taxon>
        <taxon>Teratosphaeriaceae</taxon>
        <taxon>Friedmanniomyces</taxon>
    </lineage>
</organism>
<evidence type="ECO:0000256" key="2">
    <source>
        <dbReference type="ARBA" id="ARBA00022692"/>
    </source>
</evidence>
<evidence type="ECO:0000256" key="7">
    <source>
        <dbReference type="ARBA" id="ARBA00069139"/>
    </source>
</evidence>
<feature type="transmembrane region" description="Helical" evidence="10">
    <location>
        <begin position="560"/>
        <end position="582"/>
    </location>
</feature>
<dbReference type="Gene3D" id="1.20.1250.20">
    <property type="entry name" value="MFS general substrate transporter like domains"/>
    <property type="match status" value="1"/>
</dbReference>
<keyword evidence="3 10" id="KW-1133">Transmembrane helix</keyword>
<feature type="transmembrane region" description="Helical" evidence="10">
    <location>
        <begin position="144"/>
        <end position="164"/>
    </location>
</feature>
<accession>A0A4U0XAC6</accession>
<feature type="transmembrane region" description="Helical" evidence="10">
    <location>
        <begin position="427"/>
        <end position="447"/>
    </location>
</feature>
<evidence type="ECO:0000256" key="8">
    <source>
        <dbReference type="ARBA" id="ARBA00077167"/>
    </source>
</evidence>
<dbReference type="InterPro" id="IPR011701">
    <property type="entry name" value="MFS"/>
</dbReference>
<feature type="transmembrane region" description="Helical" evidence="10">
    <location>
        <begin position="536"/>
        <end position="554"/>
    </location>
</feature>
<evidence type="ECO:0000256" key="10">
    <source>
        <dbReference type="SAM" id="Phobius"/>
    </source>
</evidence>
<dbReference type="InterPro" id="IPR020846">
    <property type="entry name" value="MFS_dom"/>
</dbReference>
<dbReference type="FunFam" id="1.20.1250.20:FF:000011">
    <property type="entry name" value="MFS multidrug transporter, putative"/>
    <property type="match status" value="1"/>
</dbReference>
<feature type="transmembrane region" description="Helical" evidence="10">
    <location>
        <begin position="273"/>
        <end position="295"/>
    </location>
</feature>
<evidence type="ECO:0000256" key="3">
    <source>
        <dbReference type="ARBA" id="ARBA00022989"/>
    </source>
</evidence>
<dbReference type="Proteomes" id="UP000309340">
    <property type="component" value="Unassembled WGS sequence"/>
</dbReference>
<evidence type="ECO:0000256" key="9">
    <source>
        <dbReference type="SAM" id="MobiDB-lite"/>
    </source>
</evidence>
<name>A0A4U0XAC6_9PEZI</name>
<evidence type="ECO:0000313" key="12">
    <source>
        <dbReference type="EMBL" id="TKA72636.1"/>
    </source>
</evidence>
<comment type="subcellular location">
    <subcellularLocation>
        <location evidence="1">Membrane</location>
        <topology evidence="1">Multi-pass membrane protein</topology>
    </subcellularLocation>
</comment>
<evidence type="ECO:0000256" key="5">
    <source>
        <dbReference type="ARBA" id="ARBA00038347"/>
    </source>
</evidence>
<comment type="caution">
    <text evidence="12">The sequence shown here is derived from an EMBL/GenBank/DDBJ whole genome shotgun (WGS) entry which is preliminary data.</text>
</comment>
<feature type="transmembrane region" description="Helical" evidence="10">
    <location>
        <begin position="492"/>
        <end position="516"/>
    </location>
</feature>
<dbReference type="OrthoDB" id="3357846at2759"/>
<feature type="transmembrane region" description="Helical" evidence="10">
    <location>
        <begin position="388"/>
        <end position="407"/>
    </location>
</feature>
<dbReference type="GO" id="GO:0005886">
    <property type="term" value="C:plasma membrane"/>
    <property type="evidence" value="ECO:0007669"/>
    <property type="project" value="TreeGrafter"/>
</dbReference>
<evidence type="ECO:0000259" key="11">
    <source>
        <dbReference type="PROSITE" id="PS50850"/>
    </source>
</evidence>
<keyword evidence="4 10" id="KW-0472">Membrane</keyword>
<dbReference type="PROSITE" id="PS50850">
    <property type="entry name" value="MFS"/>
    <property type="match status" value="1"/>
</dbReference>
<feature type="transmembrane region" description="Helical" evidence="10">
    <location>
        <begin position="467"/>
        <end position="486"/>
    </location>
</feature>
<dbReference type="InterPro" id="IPR036259">
    <property type="entry name" value="MFS_trans_sf"/>
</dbReference>
<sequence length="598" mass="66434">MAELIRDTAFGHLIRFVTRGRYLKYAEEADPSIWTRYIDEKKSGCLAHHGDANPPEGDAEMEGIGGVRTRDDQFTLQSPATRRDPTRTPSDHSSRTRVADEDGQVNHASGVKVDPEKGRDLHIVSWYGENDPENPMNWSLTKKVFVTFEICLLTTSVYIGSSIYSAGTESITSVFGVSRVAATLGLSLFVAGYGLGPMIWSPMSEIPQIGRNPIYLGTLFIFVAFQVPTALASNFGMLLAFRFLTGFFGSPVLATGGASLADIYTPKKRAYAMSIWGVAAVCGPTLGPLVGGFAVEFGFVEGGFTAPWTWPIWELMWLSAFCLVFLFFLLPETSANNILVRRTRRLRKITGDQKLMCEAELISEQMTPKDIVMMSLVRPITLNFLEPMVFLLNLYIALIYGLLYIWLESFVIVFIDIYHFGLGEEGLAYLGLFVGALVVIPPFFLYLRYYLEPRFDENGNVTPEERLLPACVGGFCIPIALFWFGWSSRASVHWIVPIIGTSFFSIGTFILFQCVLNYLPDAYPNYAASVLAGNDLMRSSLGAGFPLFATAMYNRLGVGWASSLLGFLGLAFVPIPFVLYRYGGTLRKNHSKFARKDI</sequence>
<evidence type="ECO:0000256" key="4">
    <source>
        <dbReference type="ARBA" id="ARBA00023136"/>
    </source>
</evidence>
<comment type="similarity">
    <text evidence="5">Belongs to the major facilitator superfamily. CAR1 family.</text>
</comment>
<feature type="transmembrane region" description="Helical" evidence="10">
    <location>
        <begin position="214"/>
        <end position="233"/>
    </location>
</feature>
<evidence type="ECO:0000256" key="1">
    <source>
        <dbReference type="ARBA" id="ARBA00004141"/>
    </source>
</evidence>
<reference evidence="12 13" key="1">
    <citation type="submission" date="2017-03" db="EMBL/GenBank/DDBJ databases">
        <title>Genomes of endolithic fungi from Antarctica.</title>
        <authorList>
            <person name="Coleine C."/>
            <person name="Masonjones S."/>
            <person name="Stajich J.E."/>
        </authorList>
    </citation>
    <scope>NUCLEOTIDE SEQUENCE [LARGE SCALE GENOMIC DNA]</scope>
    <source>
        <strain evidence="12 13">CCFEE 5184</strain>
    </source>
</reference>
<dbReference type="CDD" id="cd17323">
    <property type="entry name" value="MFS_Tpo1_MDR_like"/>
    <property type="match status" value="1"/>
</dbReference>
<gene>
    <name evidence="12" type="ORF">B0A55_05983</name>
</gene>
<keyword evidence="13" id="KW-1185">Reference proteome</keyword>
<dbReference type="PANTHER" id="PTHR23502">
    <property type="entry name" value="MAJOR FACILITATOR SUPERFAMILY"/>
    <property type="match status" value="1"/>
</dbReference>
<dbReference type="AlphaFoldDB" id="A0A4U0XAC6"/>
<feature type="transmembrane region" description="Helical" evidence="10">
    <location>
        <begin position="170"/>
        <end position="193"/>
    </location>
</feature>
<dbReference type="EMBL" id="NAJQ01000301">
    <property type="protein sequence ID" value="TKA72636.1"/>
    <property type="molecule type" value="Genomic_DNA"/>
</dbReference>
<proteinExistence type="inferred from homology"/>
<dbReference type="SUPFAM" id="SSF103473">
    <property type="entry name" value="MFS general substrate transporter"/>
    <property type="match status" value="1"/>
</dbReference>
<dbReference type="STRING" id="329884.A0A4U0XAC6"/>
<feature type="compositionally biased region" description="Basic and acidic residues" evidence="9">
    <location>
        <begin position="81"/>
        <end position="100"/>
    </location>
</feature>
<comment type="function">
    <text evidence="6">MFS transporter; part of the gene cluster that mediates the biosynthesis of cercosporin, a light-activated, non-host-selective toxin. The perylenequinone chromophore of cercosporin absorbs light energy to attain an electronically-activated triplet state and produces active oxygen species such as the hydroxyl radical, superoxide, hydrogen peroxide or singlet oxygen upon reaction with oxygen molecules. These reactive oxygen species cause damage to various cellular components including lipids, proteins and nucleic acids. Responsible for secretion and accumulation of cercosporin, but does not play any roles in self-protection against the toxicity of cercosporin.</text>
</comment>
<feature type="transmembrane region" description="Helical" evidence="10">
    <location>
        <begin position="315"/>
        <end position="339"/>
    </location>
</feature>
<dbReference type="Pfam" id="PF07690">
    <property type="entry name" value="MFS_1"/>
    <property type="match status" value="1"/>
</dbReference>
<evidence type="ECO:0000256" key="6">
    <source>
        <dbReference type="ARBA" id="ARBA00053977"/>
    </source>
</evidence>
<feature type="domain" description="Major facilitator superfamily (MFS) profile" evidence="11">
    <location>
        <begin position="146"/>
        <end position="586"/>
    </location>
</feature>
<dbReference type="GO" id="GO:0015244">
    <property type="term" value="F:fluconazole transmembrane transporter activity"/>
    <property type="evidence" value="ECO:0007669"/>
    <property type="project" value="TreeGrafter"/>
</dbReference>
<dbReference type="PANTHER" id="PTHR23502:SF23">
    <property type="entry name" value="FLUCONAZOLE RESISTANCE PROTEIN 1"/>
    <property type="match status" value="1"/>
</dbReference>
<dbReference type="GO" id="GO:1990961">
    <property type="term" value="P:xenobiotic detoxification by transmembrane export across the plasma membrane"/>
    <property type="evidence" value="ECO:0007669"/>
    <property type="project" value="TreeGrafter"/>
</dbReference>
<keyword evidence="2 10" id="KW-0812">Transmembrane</keyword>
<protein>
    <recommendedName>
        <fullName evidence="7">Cercosporin MFS transporter CTB4</fullName>
    </recommendedName>
    <alternativeName>
        <fullName evidence="8">Cercosporin toxin biosynthesis cluster protein 4</fullName>
    </alternativeName>
</protein>
<feature type="transmembrane region" description="Helical" evidence="10">
    <location>
        <begin position="239"/>
        <end position="261"/>
    </location>
</feature>
<feature type="region of interest" description="Disordered" evidence="9">
    <location>
        <begin position="68"/>
        <end position="112"/>
    </location>
</feature>